<evidence type="ECO:0000313" key="5">
    <source>
        <dbReference type="Proteomes" id="UP000823894"/>
    </source>
</evidence>
<gene>
    <name evidence="4" type="ORF">H9757_10060</name>
</gene>
<comment type="caution">
    <text evidence="4">The sequence shown here is derived from an EMBL/GenBank/DDBJ whole genome shotgun (WGS) entry which is preliminary data.</text>
</comment>
<dbReference type="Gene3D" id="3.90.79.10">
    <property type="entry name" value="Nucleoside Triphosphate Pyrophosphohydrolase"/>
    <property type="match status" value="1"/>
</dbReference>
<reference evidence="4" key="1">
    <citation type="journal article" date="2021" name="PeerJ">
        <title>Extensive microbial diversity within the chicken gut microbiome revealed by metagenomics and culture.</title>
        <authorList>
            <person name="Gilroy R."/>
            <person name="Ravi A."/>
            <person name="Getino M."/>
            <person name="Pursley I."/>
            <person name="Horton D.L."/>
            <person name="Alikhan N.F."/>
            <person name="Baker D."/>
            <person name="Gharbi K."/>
            <person name="Hall N."/>
            <person name="Watson M."/>
            <person name="Adriaenssens E.M."/>
            <person name="Foster-Nyarko E."/>
            <person name="Jarju S."/>
            <person name="Secka A."/>
            <person name="Antonio M."/>
            <person name="Oren A."/>
            <person name="Chaudhuri R.R."/>
            <person name="La Ragione R."/>
            <person name="Hildebrand F."/>
            <person name="Pallen M.J."/>
        </authorList>
    </citation>
    <scope>NUCLEOTIDE SEQUENCE</scope>
    <source>
        <strain evidence="4">ChiGjej1B1-1692</strain>
    </source>
</reference>
<dbReference type="PROSITE" id="PS00893">
    <property type="entry name" value="NUDIX_BOX"/>
    <property type="match status" value="1"/>
</dbReference>
<feature type="domain" description="Nudix hydrolase" evidence="3">
    <location>
        <begin position="45"/>
        <end position="180"/>
    </location>
</feature>
<protein>
    <submittedName>
        <fullName evidence="4">NUDIX hydrolase</fullName>
    </submittedName>
</protein>
<evidence type="ECO:0000313" key="4">
    <source>
        <dbReference type="EMBL" id="HJC39388.1"/>
    </source>
</evidence>
<dbReference type="InterPro" id="IPR020084">
    <property type="entry name" value="NUDIX_hydrolase_CS"/>
</dbReference>
<organism evidence="4 5">
    <name type="scientific">Candidatus Mediterraneibacter faecigallinarum</name>
    <dbReference type="NCBI Taxonomy" id="2838669"/>
    <lineage>
        <taxon>Bacteria</taxon>
        <taxon>Bacillati</taxon>
        <taxon>Bacillota</taxon>
        <taxon>Clostridia</taxon>
        <taxon>Lachnospirales</taxon>
        <taxon>Lachnospiraceae</taxon>
        <taxon>Mediterraneibacter</taxon>
    </lineage>
</organism>
<accession>A0A9D2SXH0</accession>
<dbReference type="InterPro" id="IPR020476">
    <property type="entry name" value="Nudix_hydrolase"/>
</dbReference>
<evidence type="ECO:0000259" key="3">
    <source>
        <dbReference type="PROSITE" id="PS51462"/>
    </source>
</evidence>
<reference evidence="4" key="2">
    <citation type="submission" date="2021-04" db="EMBL/GenBank/DDBJ databases">
        <authorList>
            <person name="Gilroy R."/>
        </authorList>
    </citation>
    <scope>NUCLEOTIDE SEQUENCE</scope>
    <source>
        <strain evidence="4">ChiGjej1B1-1692</strain>
    </source>
</reference>
<dbReference type="SUPFAM" id="SSF55811">
    <property type="entry name" value="Nudix"/>
    <property type="match status" value="1"/>
</dbReference>
<dbReference type="PRINTS" id="PR00502">
    <property type="entry name" value="NUDIXFAMILY"/>
</dbReference>
<dbReference type="Pfam" id="PF00293">
    <property type="entry name" value="NUDIX"/>
    <property type="match status" value="1"/>
</dbReference>
<name>A0A9D2SXH0_9FIRM</name>
<proteinExistence type="inferred from homology"/>
<dbReference type="AlphaFoldDB" id="A0A9D2SXH0"/>
<dbReference type="PROSITE" id="PS51462">
    <property type="entry name" value="NUDIX"/>
    <property type="match status" value="1"/>
</dbReference>
<dbReference type="Proteomes" id="UP000823894">
    <property type="component" value="Unassembled WGS sequence"/>
</dbReference>
<dbReference type="GO" id="GO:0016787">
    <property type="term" value="F:hydrolase activity"/>
    <property type="evidence" value="ECO:0007669"/>
    <property type="project" value="UniProtKB-KW"/>
</dbReference>
<dbReference type="EMBL" id="DWWK01000158">
    <property type="protein sequence ID" value="HJC39388.1"/>
    <property type="molecule type" value="Genomic_DNA"/>
</dbReference>
<dbReference type="InterPro" id="IPR000086">
    <property type="entry name" value="NUDIX_hydrolase_dom"/>
</dbReference>
<comment type="similarity">
    <text evidence="2">Belongs to the Nudix hydrolase family.</text>
</comment>
<evidence type="ECO:0000256" key="1">
    <source>
        <dbReference type="ARBA" id="ARBA00022801"/>
    </source>
</evidence>
<dbReference type="PANTHER" id="PTHR43736:SF4">
    <property type="entry name" value="SLR1690 PROTEIN"/>
    <property type="match status" value="1"/>
</dbReference>
<evidence type="ECO:0000256" key="2">
    <source>
        <dbReference type="RuleBase" id="RU003476"/>
    </source>
</evidence>
<dbReference type="InterPro" id="IPR015797">
    <property type="entry name" value="NUDIX_hydrolase-like_dom_sf"/>
</dbReference>
<keyword evidence="1 2" id="KW-0378">Hydrolase</keyword>
<dbReference type="CDD" id="cd18873">
    <property type="entry name" value="NUDIX_NadM_like"/>
    <property type="match status" value="1"/>
</dbReference>
<sequence>MPSFLKDISDFYGTGEKNAAGQTLEEFLESYDPHRYETPSCTTDAAVFSYRGILDRELSGLKLLLVKRGNHPSIGFWALPGGFVNMRENLEDAARRELEEETGVRGLPVEQFACYGDYDRDPRTRVITTAYLALVSEESVSVKAGDDAADAAWCQVSVQGLGECDLQDGWTEEEYILKIENSQKQLCTEAVVEKRERRGLIRERKFTVKERGLTAVDHAAVIVQAYLLLKERVQEQR</sequence>
<dbReference type="PANTHER" id="PTHR43736">
    <property type="entry name" value="ADP-RIBOSE PYROPHOSPHATASE"/>
    <property type="match status" value="1"/>
</dbReference>